<dbReference type="CDD" id="cd02907">
    <property type="entry name" value="Macro_Af1521_BAL-like"/>
    <property type="match status" value="1"/>
</dbReference>
<dbReference type="EMBL" id="UYJE01004182">
    <property type="protein sequence ID" value="VDI25777.1"/>
    <property type="molecule type" value="Genomic_DNA"/>
</dbReference>
<dbReference type="GO" id="GO:0007219">
    <property type="term" value="P:Notch signaling pathway"/>
    <property type="evidence" value="ECO:0007669"/>
    <property type="project" value="InterPro"/>
</dbReference>
<evidence type="ECO:0000256" key="5">
    <source>
        <dbReference type="ARBA" id="ARBA00022679"/>
    </source>
</evidence>
<accession>A0A8B6DWZ1</accession>
<feature type="region of interest" description="Disordered" evidence="10">
    <location>
        <begin position="1163"/>
        <end position="1182"/>
    </location>
</feature>
<feature type="compositionally biased region" description="Basic and acidic residues" evidence="10">
    <location>
        <begin position="117"/>
        <end position="129"/>
    </location>
</feature>
<evidence type="ECO:0000256" key="10">
    <source>
        <dbReference type="SAM" id="MobiDB-lite"/>
    </source>
</evidence>
<dbReference type="PROSITE" id="PS50089">
    <property type="entry name" value="ZF_RING_2"/>
    <property type="match status" value="1"/>
</dbReference>
<feature type="compositionally biased region" description="Low complexity" evidence="10">
    <location>
        <begin position="145"/>
        <end position="159"/>
    </location>
</feature>
<evidence type="ECO:0000313" key="14">
    <source>
        <dbReference type="Proteomes" id="UP000596742"/>
    </source>
</evidence>
<dbReference type="Gene3D" id="3.30.390.130">
    <property type="match status" value="1"/>
</dbReference>
<dbReference type="GO" id="GO:0008270">
    <property type="term" value="F:zinc ion binding"/>
    <property type="evidence" value="ECO:0007669"/>
    <property type="project" value="UniProtKB-KW"/>
</dbReference>
<evidence type="ECO:0000256" key="1">
    <source>
        <dbReference type="ARBA" id="ARBA00000900"/>
    </source>
</evidence>
<proteinExistence type="inferred from homology"/>
<dbReference type="InterPro" id="IPR013083">
    <property type="entry name" value="Znf_RING/FYVE/PHD"/>
</dbReference>
<dbReference type="InterPro" id="IPR001841">
    <property type="entry name" value="Znf_RING"/>
</dbReference>
<keyword evidence="8" id="KW-0862">Zinc</keyword>
<dbReference type="InterPro" id="IPR017907">
    <property type="entry name" value="Znf_RING_CS"/>
</dbReference>
<organism evidence="13 14">
    <name type="scientific">Mytilus galloprovincialis</name>
    <name type="common">Mediterranean mussel</name>
    <dbReference type="NCBI Taxonomy" id="29158"/>
    <lineage>
        <taxon>Eukaryota</taxon>
        <taxon>Metazoa</taxon>
        <taxon>Spiralia</taxon>
        <taxon>Lophotrochozoa</taxon>
        <taxon>Mollusca</taxon>
        <taxon>Bivalvia</taxon>
        <taxon>Autobranchia</taxon>
        <taxon>Pteriomorphia</taxon>
        <taxon>Mytilida</taxon>
        <taxon>Mytiloidea</taxon>
        <taxon>Mytilidae</taxon>
        <taxon>Mytilinae</taxon>
        <taxon>Mytilus</taxon>
    </lineage>
</organism>
<feature type="compositionally biased region" description="Basic and acidic residues" evidence="10">
    <location>
        <begin position="84"/>
        <end position="107"/>
    </location>
</feature>
<dbReference type="Pfam" id="PF18102">
    <property type="entry name" value="DTC"/>
    <property type="match status" value="1"/>
</dbReference>
<dbReference type="InterPro" id="IPR039399">
    <property type="entry name" value="Deltex_C_sf"/>
</dbReference>
<evidence type="ECO:0000256" key="8">
    <source>
        <dbReference type="ARBA" id="ARBA00022833"/>
    </source>
</evidence>
<keyword evidence="5" id="KW-0808">Transferase</keyword>
<feature type="compositionally biased region" description="Basic and acidic residues" evidence="10">
    <location>
        <begin position="33"/>
        <end position="72"/>
    </location>
</feature>
<dbReference type="OrthoDB" id="527344at2759"/>
<feature type="region of interest" description="Disordered" evidence="10">
    <location>
        <begin position="1"/>
        <end position="169"/>
    </location>
</feature>
<dbReference type="CDD" id="cd09633">
    <property type="entry name" value="Deltex_C"/>
    <property type="match status" value="1"/>
</dbReference>
<evidence type="ECO:0000256" key="4">
    <source>
        <dbReference type="ARBA" id="ARBA00012483"/>
    </source>
</evidence>
<reference evidence="13" key="1">
    <citation type="submission" date="2018-11" db="EMBL/GenBank/DDBJ databases">
        <authorList>
            <person name="Alioto T."/>
            <person name="Alioto T."/>
        </authorList>
    </citation>
    <scope>NUCLEOTIDE SEQUENCE</scope>
</reference>
<feature type="region of interest" description="Disordered" evidence="10">
    <location>
        <begin position="1398"/>
        <end position="1424"/>
    </location>
</feature>
<dbReference type="InterPro" id="IPR039398">
    <property type="entry name" value="Deltex_fam"/>
</dbReference>
<keyword evidence="14" id="KW-1185">Reference proteome</keyword>
<feature type="region of interest" description="Disordered" evidence="10">
    <location>
        <begin position="2454"/>
        <end position="2483"/>
    </location>
</feature>
<dbReference type="Proteomes" id="UP000596742">
    <property type="component" value="Unassembled WGS sequence"/>
</dbReference>
<dbReference type="Gene3D" id="3.40.220.10">
    <property type="entry name" value="Leucine Aminopeptidase, subunit E, domain 1"/>
    <property type="match status" value="4"/>
</dbReference>
<feature type="domain" description="Macro" evidence="12">
    <location>
        <begin position="1956"/>
        <end position="2143"/>
    </location>
</feature>
<evidence type="ECO:0000256" key="6">
    <source>
        <dbReference type="ARBA" id="ARBA00022723"/>
    </source>
</evidence>
<evidence type="ECO:0000259" key="12">
    <source>
        <dbReference type="PROSITE" id="PS51154"/>
    </source>
</evidence>
<dbReference type="SUPFAM" id="SSF57850">
    <property type="entry name" value="RING/U-box"/>
    <property type="match status" value="1"/>
</dbReference>
<name>A0A8B6DWZ1_MYTGA</name>
<comment type="caution">
    <text evidence="13">The sequence shown here is derived from an EMBL/GenBank/DDBJ whole genome shotgun (WGS) entry which is preliminary data.</text>
</comment>
<comment type="catalytic activity">
    <reaction evidence="1">
        <text>S-ubiquitinyl-[E2 ubiquitin-conjugating enzyme]-L-cysteine + [acceptor protein]-L-lysine = [E2 ubiquitin-conjugating enzyme]-L-cysteine + N(6)-ubiquitinyl-[acceptor protein]-L-lysine.</text>
        <dbReference type="EC" id="2.3.2.27"/>
    </reaction>
</comment>
<dbReference type="Gene3D" id="3.30.40.10">
    <property type="entry name" value="Zinc/RING finger domain, C3HC4 (zinc finger)"/>
    <property type="match status" value="1"/>
</dbReference>
<comment type="similarity">
    <text evidence="3">Belongs to the Deltex family.</text>
</comment>
<sequence>MDENGGDIKSSSMKTKKTDEFSLVQSDVDEDGERNGQTHPDNDKASGASTEHDTESNTKDGKENKQGKKTYDDTVTELSFVKVDMPETDDKCDRPDKPIKEDGKEEMLFDEETLAVKSKDGKFRDKVEDFGQMSDDVEGKRGSVSGDSCRSESSAGSSSPDVWNPSGGEKFSEEEAVVYESLRRTHGMKLTRNYQCSSKHKSHEAEIEHLDIPAKNEVVYAKWRYVLAREEKMKAILKEHCPETRFSYDASFEKIELIRFGMLETEEEAQQWSKKVMNEIENQVRRINSYLICCSEENVEMIMLQMEKFHKSHNLDICIEHSLHPESKTDRLIVIGQHTEVASVILQLDPNIVKIYEAEENSVVLMDLLNIPLDEVQHDVFNRFKGPKSMKIKFPNIYTELSGKSIQILIQAKDEKKFSSFMTENWLKCKHRTKIHMKPQEFTLLCKTSVKDYIVNCKLNTLGFDYRWSFVPDDGDIILFTENLDQLDEIRDAIFGSFTEYGIHLVTDPSVGDVRKMEKWTEIVDDVKTQSKGMADMTINDIQTCVTIVGTDDLMEAWIKFGTLTSMEKYIDENIKPTIKALPALLDEQKLVKKFVQIDSDRLDRFDKQTMDEIHNIANNLKVELVHTDRGFEVKGLDDSKVKNMCDHLLEFNTRDHDRQNREAVIKRFVVMDVAHVDKVCQQKVQCMVNASKELNIEYDPTNLGFEVKGTTEANMKKFCDYLLELEKEVIRAESELSDNGNTLDVETEVKKLVKRFVQMKVKEIDHLCDHKLTDLNNFGKELNVSFDPTNLGFEVKGKTEEDVKKFCDFLLESKNQIHNQDGVNSSSETTKKTIVDETTHHTTEDSTAPTSNMVKTFTQLDERVILYIERFQMVEIEEVATNLEVTFTSGKLGFEIHGEKRANVQSLHEYLINLNSLIEVKKVDNVPKMSNEDVQRIEQKYKCMIQTLMDKSKDFIPLDKVDAADFAVWCINGTKLSVAVRDAESLTCDIIVMPVIEDKTKETEKKIVFQEKILDEVQLFAPMCVDNNGKEKHELTNLLTELLIELNNKESSVVALPLSNFNSWPASSLTKIIMESLKDFCHDVKPAQCKIQRLTLYSNDKADCEQAASAIEDTLTGLEGAGLNVETIKKPDTDLLMKYNACSRESSTETQTEPVLQREITDKPSDLPETVEPKPQTQEQEIPIEPQQSTNYSFVLPSTAEPPQEFSIQPEVIVIKGVIAQQEVDAIVNSTSGDFELNNGAVSKSILEAAGYGIQKEVRKYVKGTKAGGVIVTGGYKLKCKSVFHGALEGFDKCQRLYEQRSVKILKDFIKECLMQAHKRNYTTIAFPVLGAGALDFPPDVVATMMSEVTGEFRKKCIGTKLSQIKVVVYRDEGIYTIFKKVVEAYRNALLKDLGLPTKPELPESRAPQVSEKPLPVPVVDKKPPSEMTLPVEHIPEKTLIEHPPAPKDVRDLFQDMPTQGLRINLGQINLSAKLGDVTKLTGFDCLILLWPQEEITATPLDKENILKSVGPTSFKKWETEKSSLSDSKVLVTPGGSLPQKTIIHVYVENSELQEAFMLGLTKADEMRMLNVVIPVRTTDQLAQNVQRFSTCIYTAVADMRKKINTIREIRVCIGGKHLCQPILATLAKLQETGGTEFETNRETCNVEITALKDDMETIIADICPNVVDQEDVKFIEEEEIKNKTLTKEDVLQVSNLSKQYLLNVTAEISPDVIQTLRNKGQLDSMKKELEGISGQVKVIEKEGKWIIHGSSFSHIQICQKCLQDFFEKVMASEPSESITGPIYVKVDLTRDLFDALLFLEKRKLSQIIGIAAINFEQDSKCIEIMGDALPVNTEAQIQKLISNFQSSMVMDAVVIQYRQVQESSPRNFLMKLQTEHPDVYVYSDEGKGAESSFSVYLISMNRDDLASAKTGIQTEFLRSSKRTGRFSQSQSTSNSKYDNSQRFGRSISVQNRIPTRKTYKTAEGLIIHVYMGSILKLDVDCIVNAANSHLMHGGGIAAVIADAAGKAFNKESYDYVKSNGEVKTGTCCVTKAGNLPYKHVIHGVGPHWSKKKAAECSDLLQKTIEQCIQTANAHHMTSVAIPSISAGLYGMPVELCTESYAVGVITVSANRTGRWSLREVHFVDNKPEMVFMVQKAFSDFFESSEIRRQRSVEERLQTSVEQFRGDSAIIEKLNKNKSLTNAEEIIQSKPTEKLNSKTESINLTINKSPVDSYTLPKSSDLSASWKITIKTNLIEIETGPSMKVYVYEGDFGKQIMESIAVGQDIDYCKRSHVVQSLRDRANVKANLDQLKLQLPKPTVGTVAMFEADTDIYLQKYCVVFTPQYQRQGTPDEDKRFNDNLYGCYLKIFQEVANTKDTEFLAVSFLKTGNRGTSFEEGVKVFLHAVNTFTTSKNPECRLKQIHLIVNRPTNALMSIKKVLEHKFKDRGHLIHIDEKADKSKLTRIGCKKISDTPLKEEMPSDDKNMVKESENKGDKPEEKPQPDDCAICLEELQDDTKKTLHKCKHVFCKGCIDECFRHRPVCPTCGMVYGIVIGTQPTGTMKVEHRPQLHLQGHKKPGCWVITYTFYSGKQTAEHQNPGKPYRGTSRIAYLPGNEKGTMVMKLLKIAFDRKLVFTIGHSRTTGEENVVTWNDIHHKTSMGGGPQAFGYPDPEYLDRVLDELAVKGVTKEDLRD</sequence>
<feature type="domain" description="RING-type" evidence="11">
    <location>
        <begin position="2487"/>
        <end position="2527"/>
    </location>
</feature>
<dbReference type="PROSITE" id="PS00518">
    <property type="entry name" value="ZF_RING_1"/>
    <property type="match status" value="1"/>
</dbReference>
<feature type="compositionally biased region" description="Polar residues" evidence="10">
    <location>
        <begin position="1927"/>
        <end position="1943"/>
    </location>
</feature>
<dbReference type="Pfam" id="PF01661">
    <property type="entry name" value="Macro"/>
    <property type="match status" value="2"/>
</dbReference>
<dbReference type="Pfam" id="PF13639">
    <property type="entry name" value="zf-RING_2"/>
    <property type="match status" value="1"/>
</dbReference>
<dbReference type="InterPro" id="IPR043472">
    <property type="entry name" value="Macro_dom-like"/>
</dbReference>
<feature type="region of interest" description="Disordered" evidence="10">
    <location>
        <begin position="1923"/>
        <end position="1943"/>
    </location>
</feature>
<dbReference type="SMART" id="SM00506">
    <property type="entry name" value="A1pp"/>
    <property type="match status" value="2"/>
</dbReference>
<gene>
    <name evidence="13" type="ORF">MGAL_10B088891</name>
</gene>
<comment type="pathway">
    <text evidence="2">Protein modification; protein ubiquitination.</text>
</comment>
<keyword evidence="6" id="KW-0479">Metal-binding</keyword>
<keyword evidence="7 9" id="KW-0863">Zinc-finger</keyword>
<evidence type="ECO:0000256" key="3">
    <source>
        <dbReference type="ARBA" id="ARBA00009413"/>
    </source>
</evidence>
<dbReference type="GO" id="GO:0016567">
    <property type="term" value="P:protein ubiquitination"/>
    <property type="evidence" value="ECO:0007669"/>
    <property type="project" value="UniProtKB-UniPathway"/>
</dbReference>
<dbReference type="EC" id="2.3.2.27" evidence="4"/>
<protein>
    <recommendedName>
        <fullName evidence="4">RING-type E3 ubiquitin transferase</fullName>
        <ecNumber evidence="4">2.3.2.27</ecNumber>
    </recommendedName>
</protein>
<evidence type="ECO:0000256" key="9">
    <source>
        <dbReference type="PROSITE-ProRule" id="PRU00175"/>
    </source>
</evidence>
<evidence type="ECO:0000256" key="7">
    <source>
        <dbReference type="ARBA" id="ARBA00022771"/>
    </source>
</evidence>
<evidence type="ECO:0000256" key="2">
    <source>
        <dbReference type="ARBA" id="ARBA00004906"/>
    </source>
</evidence>
<feature type="domain" description="Macro" evidence="12">
    <location>
        <begin position="1200"/>
        <end position="1388"/>
    </location>
</feature>
<dbReference type="UniPathway" id="UPA00143"/>
<dbReference type="SMART" id="SM00184">
    <property type="entry name" value="RING"/>
    <property type="match status" value="1"/>
</dbReference>
<dbReference type="SUPFAM" id="SSF52949">
    <property type="entry name" value="Macro domain-like"/>
    <property type="match status" value="3"/>
</dbReference>
<dbReference type="InterPro" id="IPR002589">
    <property type="entry name" value="Macro_dom"/>
</dbReference>
<evidence type="ECO:0000313" key="13">
    <source>
        <dbReference type="EMBL" id="VDI25777.1"/>
    </source>
</evidence>
<dbReference type="PANTHER" id="PTHR12622">
    <property type="entry name" value="DELTEX-RELATED"/>
    <property type="match status" value="1"/>
</dbReference>
<dbReference type="GO" id="GO:0061630">
    <property type="term" value="F:ubiquitin protein ligase activity"/>
    <property type="evidence" value="ECO:0007669"/>
    <property type="project" value="UniProtKB-EC"/>
</dbReference>
<evidence type="ECO:0000259" key="11">
    <source>
        <dbReference type="PROSITE" id="PS50089"/>
    </source>
</evidence>
<dbReference type="PROSITE" id="PS51154">
    <property type="entry name" value="MACRO"/>
    <property type="match status" value="2"/>
</dbReference>
<dbReference type="InterPro" id="IPR039396">
    <property type="entry name" value="Deltex_C"/>
</dbReference>